<dbReference type="SUPFAM" id="SSF55729">
    <property type="entry name" value="Acyl-CoA N-acyltransferases (Nat)"/>
    <property type="match status" value="1"/>
</dbReference>
<protein>
    <submittedName>
        <fullName evidence="1">Uncharacterized protein</fullName>
    </submittedName>
</protein>
<reference evidence="1 2" key="1">
    <citation type="submission" date="2019-05" db="EMBL/GenBank/DDBJ databases">
        <title>We sequenced the genome of Paenibacillus hemerocallicola KCTC 33185 for further insight into its adaptation and study the phylogeny of Paenibacillus.</title>
        <authorList>
            <person name="Narsing Rao M.P."/>
        </authorList>
    </citation>
    <scope>NUCLEOTIDE SEQUENCE [LARGE SCALE GENOMIC DNA]</scope>
    <source>
        <strain evidence="1 2">KCTC 33185</strain>
    </source>
</reference>
<evidence type="ECO:0000313" key="2">
    <source>
        <dbReference type="Proteomes" id="UP000307943"/>
    </source>
</evidence>
<dbReference type="OrthoDB" id="2629074at2"/>
<dbReference type="EMBL" id="VDCQ01000066">
    <property type="protein sequence ID" value="TNJ62048.1"/>
    <property type="molecule type" value="Genomic_DNA"/>
</dbReference>
<name>A0A5C4SZ06_9BACL</name>
<gene>
    <name evidence="1" type="ORF">FE784_32515</name>
</gene>
<comment type="caution">
    <text evidence="1">The sequence shown here is derived from an EMBL/GenBank/DDBJ whole genome shotgun (WGS) entry which is preliminary data.</text>
</comment>
<dbReference type="InterPro" id="IPR016181">
    <property type="entry name" value="Acyl_CoA_acyltransferase"/>
</dbReference>
<evidence type="ECO:0000313" key="1">
    <source>
        <dbReference type="EMBL" id="TNJ62048.1"/>
    </source>
</evidence>
<proteinExistence type="predicted"/>
<keyword evidence="2" id="KW-1185">Reference proteome</keyword>
<organism evidence="1 2">
    <name type="scientific">Paenibacillus hemerocallicola</name>
    <dbReference type="NCBI Taxonomy" id="1172614"/>
    <lineage>
        <taxon>Bacteria</taxon>
        <taxon>Bacillati</taxon>
        <taxon>Bacillota</taxon>
        <taxon>Bacilli</taxon>
        <taxon>Bacillales</taxon>
        <taxon>Paenibacillaceae</taxon>
        <taxon>Paenibacillus</taxon>
    </lineage>
</organism>
<dbReference type="Proteomes" id="UP000307943">
    <property type="component" value="Unassembled WGS sequence"/>
</dbReference>
<sequence length="47" mass="5575">MVDRIIAEAESNGVTHALVGSSNLEWQRIVGFYKRHGFKMWYVQMYR</sequence>
<dbReference type="AlphaFoldDB" id="A0A5C4SZ06"/>
<accession>A0A5C4SZ06</accession>